<dbReference type="KEGG" id="dds:Ddes_1017"/>
<proteinExistence type="predicted"/>
<evidence type="ECO:0000256" key="3">
    <source>
        <dbReference type="ARBA" id="ARBA00012640"/>
    </source>
</evidence>
<accession>B8IZJ7</accession>
<evidence type="ECO:0000256" key="2">
    <source>
        <dbReference type="ARBA" id="ARBA00005135"/>
    </source>
</evidence>
<dbReference type="GO" id="GO:0006564">
    <property type="term" value="P:L-serine biosynthetic process"/>
    <property type="evidence" value="ECO:0007669"/>
    <property type="project" value="UniProtKB-KW"/>
</dbReference>
<comment type="cofactor">
    <cofactor evidence="1">
        <name>Mg(2+)</name>
        <dbReference type="ChEBI" id="CHEBI:18420"/>
    </cofactor>
</comment>
<dbReference type="STRING" id="525146.Ddes_1017"/>
<gene>
    <name evidence="11" type="ordered locus">Ddes_1017</name>
</gene>
<dbReference type="GO" id="GO:0036424">
    <property type="term" value="F:L-phosphoserine phosphatase activity"/>
    <property type="evidence" value="ECO:0007669"/>
    <property type="project" value="TreeGrafter"/>
</dbReference>
<sequence length="204" mass="22638">MVKFIFDLDGTVTAQETLPLIADFFGVQDEIKELTRETVAGNVPFVESFIRRVHILGKLPVDEVAELLGKVTLYQKVVDFIHAHAEDCIIATGNLDCWVTHLAERVSSRFYCSGGRIENNRITKLTSILKKEKVVSYYKNMGATTVFIGDGNNDIEAMRQADVSIATGMTHWPAPGVLSIADYLVFSEEALCRQLNQLLSVAQA</sequence>
<reference evidence="11" key="1">
    <citation type="submission" date="2009-01" db="EMBL/GenBank/DDBJ databases">
        <title>Complete sequence of Desulfovibrio desulfuricans subsp. desulfuricans str. ATCC 27774.</title>
        <authorList>
            <consortium name="US DOE Joint Genome Institute"/>
            <person name="Lucas S."/>
            <person name="Copeland A."/>
            <person name="Lapidus A."/>
            <person name="Glavina del Rio T."/>
            <person name="Tice H."/>
            <person name="Bruce D."/>
            <person name="Goodwin L."/>
            <person name="Pitluck S."/>
            <person name="Sims D."/>
            <person name="Lu M."/>
            <person name="Kiss H."/>
            <person name="Meineke L."/>
            <person name="Brettin T."/>
            <person name="Detter J.C."/>
            <person name="Han C."/>
            <person name="Larimer F."/>
            <person name="Land M."/>
            <person name="Hauser L."/>
            <person name="Kyrpides N."/>
            <person name="Ovchinnikova G."/>
            <person name="Hazen T.C."/>
        </authorList>
    </citation>
    <scope>NUCLEOTIDE SEQUENCE [LARGE SCALE GENOMIC DNA]</scope>
    <source>
        <strain evidence="11">ATCC 27774</strain>
    </source>
</reference>
<organism evidence="11">
    <name type="scientific">Desulfovibrio desulfuricans (strain ATCC 27774 / DSM 6949 / MB)</name>
    <dbReference type="NCBI Taxonomy" id="525146"/>
    <lineage>
        <taxon>Bacteria</taxon>
        <taxon>Pseudomonadati</taxon>
        <taxon>Thermodesulfobacteriota</taxon>
        <taxon>Desulfovibrionia</taxon>
        <taxon>Desulfovibrionales</taxon>
        <taxon>Desulfovibrionaceae</taxon>
        <taxon>Desulfovibrio</taxon>
    </lineage>
</organism>
<evidence type="ECO:0000256" key="1">
    <source>
        <dbReference type="ARBA" id="ARBA00001946"/>
    </source>
</evidence>
<dbReference type="InterPro" id="IPR023214">
    <property type="entry name" value="HAD_sf"/>
</dbReference>
<dbReference type="GO" id="GO:0005737">
    <property type="term" value="C:cytoplasm"/>
    <property type="evidence" value="ECO:0007669"/>
    <property type="project" value="TreeGrafter"/>
</dbReference>
<dbReference type="PANTHER" id="PTHR43344">
    <property type="entry name" value="PHOSPHOSERINE PHOSPHATASE"/>
    <property type="match status" value="1"/>
</dbReference>
<dbReference type="GO" id="GO:0000287">
    <property type="term" value="F:magnesium ion binding"/>
    <property type="evidence" value="ECO:0007669"/>
    <property type="project" value="TreeGrafter"/>
</dbReference>
<dbReference type="HOGENOM" id="CLU_107936_0_0_7"/>
<keyword evidence="4" id="KW-0028">Amino-acid biosynthesis</keyword>
<evidence type="ECO:0000256" key="9">
    <source>
        <dbReference type="ARBA" id="ARBA00048138"/>
    </source>
</evidence>
<name>B8IZJ7_DESDA</name>
<protein>
    <recommendedName>
        <fullName evidence="3">phosphoserine phosphatase</fullName>
        <ecNumber evidence="3">3.1.3.3</ecNumber>
    </recommendedName>
</protein>
<evidence type="ECO:0000256" key="8">
    <source>
        <dbReference type="ARBA" id="ARBA00023299"/>
    </source>
</evidence>
<dbReference type="PANTHER" id="PTHR43344:SF2">
    <property type="entry name" value="PHOSPHOSERINE PHOSPHATASE"/>
    <property type="match status" value="1"/>
</dbReference>
<evidence type="ECO:0000256" key="7">
    <source>
        <dbReference type="ARBA" id="ARBA00022842"/>
    </source>
</evidence>
<comment type="catalytic activity">
    <reaction evidence="10">
        <text>O-phospho-D-serine + H2O = D-serine + phosphate</text>
        <dbReference type="Rhea" id="RHEA:24873"/>
        <dbReference type="ChEBI" id="CHEBI:15377"/>
        <dbReference type="ChEBI" id="CHEBI:35247"/>
        <dbReference type="ChEBI" id="CHEBI:43474"/>
        <dbReference type="ChEBI" id="CHEBI:58680"/>
        <dbReference type="EC" id="3.1.3.3"/>
    </reaction>
</comment>
<keyword evidence="6 11" id="KW-0378">Hydrolase</keyword>
<dbReference type="eggNOG" id="COG0560">
    <property type="taxonomic scope" value="Bacteria"/>
</dbReference>
<evidence type="ECO:0000256" key="4">
    <source>
        <dbReference type="ARBA" id="ARBA00022605"/>
    </source>
</evidence>
<keyword evidence="5" id="KW-0479">Metal-binding</keyword>
<dbReference type="AlphaFoldDB" id="B8IZJ7"/>
<keyword evidence="8" id="KW-0718">Serine biosynthesis</keyword>
<evidence type="ECO:0000256" key="5">
    <source>
        <dbReference type="ARBA" id="ARBA00022723"/>
    </source>
</evidence>
<dbReference type="InterPro" id="IPR036412">
    <property type="entry name" value="HAD-like_sf"/>
</dbReference>
<dbReference type="SUPFAM" id="SSF56784">
    <property type="entry name" value="HAD-like"/>
    <property type="match status" value="1"/>
</dbReference>
<dbReference type="InterPro" id="IPR050582">
    <property type="entry name" value="HAD-like_SerB"/>
</dbReference>
<dbReference type="Pfam" id="PF12710">
    <property type="entry name" value="HAD"/>
    <property type="match status" value="1"/>
</dbReference>
<comment type="pathway">
    <text evidence="2">Amino-acid biosynthesis; L-serine biosynthesis; L-serine from 3-phospho-D-glycerate: step 3/3.</text>
</comment>
<comment type="catalytic activity">
    <reaction evidence="9">
        <text>O-phospho-L-serine + H2O = L-serine + phosphate</text>
        <dbReference type="Rhea" id="RHEA:21208"/>
        <dbReference type="ChEBI" id="CHEBI:15377"/>
        <dbReference type="ChEBI" id="CHEBI:33384"/>
        <dbReference type="ChEBI" id="CHEBI:43474"/>
        <dbReference type="ChEBI" id="CHEBI:57524"/>
        <dbReference type="EC" id="3.1.3.3"/>
    </reaction>
</comment>
<dbReference type="EMBL" id="CP001358">
    <property type="protein sequence ID" value="ACL48924.1"/>
    <property type="molecule type" value="Genomic_DNA"/>
</dbReference>
<evidence type="ECO:0000313" key="11">
    <source>
        <dbReference type="EMBL" id="ACL48924.1"/>
    </source>
</evidence>
<dbReference type="Gene3D" id="3.40.50.1000">
    <property type="entry name" value="HAD superfamily/HAD-like"/>
    <property type="match status" value="1"/>
</dbReference>
<evidence type="ECO:0000256" key="6">
    <source>
        <dbReference type="ARBA" id="ARBA00022801"/>
    </source>
</evidence>
<keyword evidence="7" id="KW-0460">Magnesium</keyword>
<evidence type="ECO:0000256" key="10">
    <source>
        <dbReference type="ARBA" id="ARBA00048523"/>
    </source>
</evidence>
<dbReference type="NCBIfam" id="TIGR01488">
    <property type="entry name" value="HAD-SF-IB"/>
    <property type="match status" value="1"/>
</dbReference>
<dbReference type="EC" id="3.1.3.3" evidence="3"/>